<dbReference type="PANTHER" id="PTHR36745">
    <property type="entry name" value="OS02G0824400 PROTEIN"/>
    <property type="match status" value="1"/>
</dbReference>
<keyword evidence="3" id="KW-1185">Reference proteome</keyword>
<evidence type="ECO:0000313" key="3">
    <source>
        <dbReference type="Proteomes" id="UP000187609"/>
    </source>
</evidence>
<organism evidence="2 3">
    <name type="scientific">Nicotiana attenuata</name>
    <name type="common">Coyote tobacco</name>
    <dbReference type="NCBI Taxonomy" id="49451"/>
    <lineage>
        <taxon>Eukaryota</taxon>
        <taxon>Viridiplantae</taxon>
        <taxon>Streptophyta</taxon>
        <taxon>Embryophyta</taxon>
        <taxon>Tracheophyta</taxon>
        <taxon>Spermatophyta</taxon>
        <taxon>Magnoliopsida</taxon>
        <taxon>eudicotyledons</taxon>
        <taxon>Gunneridae</taxon>
        <taxon>Pentapetalae</taxon>
        <taxon>asterids</taxon>
        <taxon>lamiids</taxon>
        <taxon>Solanales</taxon>
        <taxon>Solanaceae</taxon>
        <taxon>Nicotianoideae</taxon>
        <taxon>Nicotianeae</taxon>
        <taxon>Nicotiana</taxon>
    </lineage>
</organism>
<feature type="compositionally biased region" description="Basic and acidic residues" evidence="1">
    <location>
        <begin position="1"/>
        <end position="32"/>
    </location>
</feature>
<dbReference type="Gramene" id="OIT20754">
    <property type="protein sequence ID" value="OIT20754"/>
    <property type="gene ID" value="A4A49_39171"/>
</dbReference>
<dbReference type="SMR" id="A0A1J6JSN9"/>
<dbReference type="PANTHER" id="PTHR36745:SF1">
    <property type="entry name" value="OS02G0824400 PROTEIN"/>
    <property type="match status" value="1"/>
</dbReference>
<name>A0A1J6JSN9_NICAT</name>
<comment type="caution">
    <text evidence="2">The sequence shown here is derived from an EMBL/GenBank/DDBJ whole genome shotgun (WGS) entry which is preliminary data.</text>
</comment>
<dbReference type="EMBL" id="MJEQ01004944">
    <property type="protein sequence ID" value="OIT20754.1"/>
    <property type="molecule type" value="Genomic_DNA"/>
</dbReference>
<feature type="region of interest" description="Disordered" evidence="1">
    <location>
        <begin position="1"/>
        <end position="56"/>
    </location>
</feature>
<dbReference type="AlphaFoldDB" id="A0A1J6JSN9"/>
<accession>A0A1J6JSN9</accession>
<dbReference type="Proteomes" id="UP000187609">
    <property type="component" value="Unassembled WGS sequence"/>
</dbReference>
<sequence>MSKKNDLGRRKRQHEFNLRKEKAEKEKLEKKLQAKKNKMKVDGKDKKKKGGSGFQVGKKKLKTKLTPLAKAKAAQAMEEFNTSVAEVDLFGGRKKCWELFGGKKMQLVSAFILWFSEWHLTFESITDT</sequence>
<gene>
    <name evidence="2" type="ORF">A4A49_39171</name>
</gene>
<proteinExistence type="predicted"/>
<dbReference type="STRING" id="49451.A0A1J6JSN9"/>
<evidence type="ECO:0000256" key="1">
    <source>
        <dbReference type="SAM" id="MobiDB-lite"/>
    </source>
</evidence>
<reference evidence="2" key="1">
    <citation type="submission" date="2016-11" db="EMBL/GenBank/DDBJ databases">
        <title>The genome of Nicotiana attenuata.</title>
        <authorList>
            <person name="Xu S."/>
            <person name="Brockmoeller T."/>
            <person name="Gaquerel E."/>
            <person name="Navarro A."/>
            <person name="Kuhl H."/>
            <person name="Gase K."/>
            <person name="Ling Z."/>
            <person name="Zhou W."/>
            <person name="Kreitzer C."/>
            <person name="Stanke M."/>
            <person name="Tang H."/>
            <person name="Lyons E."/>
            <person name="Pandey P."/>
            <person name="Pandey S.P."/>
            <person name="Timmermann B."/>
            <person name="Baldwin I.T."/>
        </authorList>
    </citation>
    <scope>NUCLEOTIDE SEQUENCE [LARGE SCALE GENOMIC DNA]</scope>
    <source>
        <strain evidence="2">UT</strain>
    </source>
</reference>
<evidence type="ECO:0000313" key="2">
    <source>
        <dbReference type="EMBL" id="OIT20754.1"/>
    </source>
</evidence>
<protein>
    <submittedName>
        <fullName evidence="2">Uncharacterized protein</fullName>
    </submittedName>
</protein>